<dbReference type="InterPro" id="IPR008570">
    <property type="entry name" value="ESCRT-II_cplx_Vps25-sub"/>
</dbReference>
<evidence type="ECO:0000256" key="4">
    <source>
        <dbReference type="ARBA" id="ARBA00022927"/>
    </source>
</evidence>
<evidence type="ECO:0000256" key="2">
    <source>
        <dbReference type="ARBA" id="ARBA00017934"/>
    </source>
</evidence>
<dbReference type="Gene3D" id="1.10.10.10">
    <property type="entry name" value="Winged helix-like DNA-binding domain superfamily/Winged helix DNA-binding domain"/>
    <property type="match status" value="1"/>
</dbReference>
<dbReference type="GeneID" id="106808370"/>
<keyword evidence="3" id="KW-0813">Transport</keyword>
<keyword evidence="6" id="KW-1185">Reference proteome</keyword>
<dbReference type="SUPFAM" id="SSF46785">
    <property type="entry name" value="Winged helix' DNA-binding domain"/>
    <property type="match status" value="2"/>
</dbReference>
<evidence type="ECO:0000256" key="3">
    <source>
        <dbReference type="ARBA" id="ARBA00022448"/>
    </source>
</evidence>
<dbReference type="InterPro" id="IPR014041">
    <property type="entry name" value="ESCRT-II_cplx_Vps25-sub_N"/>
</dbReference>
<reference evidence="7" key="1">
    <citation type="submission" date="2025-08" db="UniProtKB">
        <authorList>
            <consortium name="RefSeq"/>
        </authorList>
    </citation>
    <scope>IDENTIFICATION</scope>
</reference>
<evidence type="ECO:0000313" key="7">
    <source>
        <dbReference type="RefSeq" id="XP_014666555.1"/>
    </source>
</evidence>
<evidence type="ECO:0000256" key="5">
    <source>
        <dbReference type="ARBA" id="ARBA00030094"/>
    </source>
</evidence>
<dbReference type="Pfam" id="PF05871">
    <property type="entry name" value="ESCRT-II"/>
    <property type="match status" value="1"/>
</dbReference>
<sequence length="179" mass="21047">MAAPVGNFEFPWQYSFQPFFTLQPNLDTRKKQVEAWCSLILAYHRHERQYILDVVESQNSPLFCNKEINRKLRLDDVQYLLEELQKKGNVEWLDKTQTRCYILWRTIEEWGTILYGWAADNGKQNTVCTLYEITNGEDTAGEDFHGLDTNILLRVLRALERQKKAEVFSLGDSEGVKFF</sequence>
<protein>
    <recommendedName>
        <fullName evidence="2">Vacuolar protein-sorting-associated protein 25</fullName>
    </recommendedName>
    <alternativeName>
        <fullName evidence="5">ESCRT-II complex subunit VPS25</fullName>
    </alternativeName>
</protein>
<dbReference type="InterPro" id="IPR036390">
    <property type="entry name" value="WH_DNA-bd_sf"/>
</dbReference>
<keyword evidence="4" id="KW-0653">Protein transport</keyword>
<organism evidence="6 7">
    <name type="scientific">Priapulus caudatus</name>
    <name type="common">Priapulid worm</name>
    <dbReference type="NCBI Taxonomy" id="37621"/>
    <lineage>
        <taxon>Eukaryota</taxon>
        <taxon>Metazoa</taxon>
        <taxon>Ecdysozoa</taxon>
        <taxon>Scalidophora</taxon>
        <taxon>Priapulida</taxon>
        <taxon>Priapulimorpha</taxon>
        <taxon>Priapulimorphida</taxon>
        <taxon>Priapulidae</taxon>
        <taxon>Priapulus</taxon>
    </lineage>
</organism>
<gene>
    <name evidence="7" type="primary">LOC106808370</name>
</gene>
<dbReference type="Gene3D" id="1.10.10.570">
    <property type="entry name" value="Winged helix' DNA-binding domain. Chain C. Domain 1"/>
    <property type="match status" value="1"/>
</dbReference>
<proteinExistence type="inferred from homology"/>
<comment type="similarity">
    <text evidence="1">Belongs to the VPS25 family.</text>
</comment>
<dbReference type="PANTHER" id="PTHR13149:SF0">
    <property type="entry name" value="VACUOLAR PROTEIN-SORTING-ASSOCIATED PROTEIN 25"/>
    <property type="match status" value="1"/>
</dbReference>
<dbReference type="RefSeq" id="XP_014666555.1">
    <property type="nucleotide sequence ID" value="XM_014811069.1"/>
</dbReference>
<evidence type="ECO:0000313" key="6">
    <source>
        <dbReference type="Proteomes" id="UP000695022"/>
    </source>
</evidence>
<dbReference type="PANTHER" id="PTHR13149">
    <property type="entry name" value="VACUOLAR PROTEIN SORTING-ASSOCIATED PROTEIN VPS25"/>
    <property type="match status" value="1"/>
</dbReference>
<dbReference type="Proteomes" id="UP000695022">
    <property type="component" value="Unplaced"/>
</dbReference>
<name>A0ABM1E2Y4_PRICU</name>
<dbReference type="InterPro" id="IPR036388">
    <property type="entry name" value="WH-like_DNA-bd_sf"/>
</dbReference>
<accession>A0ABM1E2Y4</accession>
<evidence type="ECO:0000256" key="1">
    <source>
        <dbReference type="ARBA" id="ARBA00009674"/>
    </source>
</evidence>